<name>A0ABQ6IHZ4_9MICO</name>
<dbReference type="CDD" id="cd04496">
    <property type="entry name" value="SSB_OBF"/>
    <property type="match status" value="1"/>
</dbReference>
<dbReference type="Gene3D" id="2.40.50.140">
    <property type="entry name" value="Nucleic acid-binding proteins"/>
    <property type="match status" value="1"/>
</dbReference>
<dbReference type="InterPro" id="IPR011344">
    <property type="entry name" value="ssDNA-bd"/>
</dbReference>
<dbReference type="PROSITE" id="PS50935">
    <property type="entry name" value="SSB"/>
    <property type="match status" value="1"/>
</dbReference>
<feature type="compositionally biased region" description="Acidic residues" evidence="4">
    <location>
        <begin position="142"/>
        <end position="156"/>
    </location>
</feature>
<proteinExistence type="predicted"/>
<reference evidence="6" key="1">
    <citation type="journal article" date="2019" name="Int. J. Syst. Evol. Microbiol.">
        <title>The Global Catalogue of Microorganisms (GCM) 10K type strain sequencing project: providing services to taxonomists for standard genome sequencing and annotation.</title>
        <authorList>
            <consortium name="The Broad Institute Genomics Platform"/>
            <consortium name="The Broad Institute Genome Sequencing Center for Infectious Disease"/>
            <person name="Wu L."/>
            <person name="Ma J."/>
        </authorList>
    </citation>
    <scope>NUCLEOTIDE SEQUENCE [LARGE SCALE GENOMIC DNA]</scope>
    <source>
        <strain evidence="6">NBRC 112299</strain>
    </source>
</reference>
<keyword evidence="6" id="KW-1185">Reference proteome</keyword>
<evidence type="ECO:0000256" key="1">
    <source>
        <dbReference type="ARBA" id="ARBA00023125"/>
    </source>
</evidence>
<dbReference type="RefSeq" id="WP_284328757.1">
    <property type="nucleotide sequence ID" value="NZ_BSUN01000001.1"/>
</dbReference>
<dbReference type="Pfam" id="PF00436">
    <property type="entry name" value="SSB"/>
    <property type="match status" value="1"/>
</dbReference>
<evidence type="ECO:0000256" key="4">
    <source>
        <dbReference type="SAM" id="MobiDB-lite"/>
    </source>
</evidence>
<evidence type="ECO:0000256" key="2">
    <source>
        <dbReference type="PIRNR" id="PIRNR002070"/>
    </source>
</evidence>
<accession>A0ABQ6IHZ4</accession>
<sequence>MSDLDVTVTGWVATKPVVRELAEGKQMCAFRMAHSSRYRDAAGQWKDGATEWISVRMFRAGAQRVGQSINVGEPVIVSGRLKTNTWIDKDDAERHELQIDARVVGHDLTWGTASFVRHIDPKASDADEESRDEPAGMPDSFEQPDDETPDGVEEDDAARLAV</sequence>
<dbReference type="EMBL" id="BSUN01000001">
    <property type="protein sequence ID" value="GMA36781.1"/>
    <property type="molecule type" value="Genomic_DNA"/>
</dbReference>
<dbReference type="PIRSF" id="PIRSF002070">
    <property type="entry name" value="SSB"/>
    <property type="match status" value="1"/>
</dbReference>
<evidence type="ECO:0000256" key="3">
    <source>
        <dbReference type="RuleBase" id="RU000524"/>
    </source>
</evidence>
<dbReference type="InterPro" id="IPR012340">
    <property type="entry name" value="NA-bd_OB-fold"/>
</dbReference>
<keyword evidence="1 2" id="KW-0238">DNA-binding</keyword>
<evidence type="ECO:0000313" key="6">
    <source>
        <dbReference type="Proteomes" id="UP001157125"/>
    </source>
</evidence>
<dbReference type="NCBIfam" id="TIGR00621">
    <property type="entry name" value="ssb"/>
    <property type="match status" value="1"/>
</dbReference>
<organism evidence="5 6">
    <name type="scientific">Demequina litorisediminis</name>
    <dbReference type="NCBI Taxonomy" id="1849022"/>
    <lineage>
        <taxon>Bacteria</taxon>
        <taxon>Bacillati</taxon>
        <taxon>Actinomycetota</taxon>
        <taxon>Actinomycetes</taxon>
        <taxon>Micrococcales</taxon>
        <taxon>Demequinaceae</taxon>
        <taxon>Demequina</taxon>
    </lineage>
</organism>
<dbReference type="GO" id="GO:0003677">
    <property type="term" value="F:DNA binding"/>
    <property type="evidence" value="ECO:0007669"/>
    <property type="project" value="UniProtKB-KW"/>
</dbReference>
<protein>
    <recommendedName>
        <fullName evidence="2 3">Single-stranded DNA-binding protein</fullName>
    </recommendedName>
</protein>
<dbReference type="SUPFAM" id="SSF50249">
    <property type="entry name" value="Nucleic acid-binding proteins"/>
    <property type="match status" value="1"/>
</dbReference>
<dbReference type="Proteomes" id="UP001157125">
    <property type="component" value="Unassembled WGS sequence"/>
</dbReference>
<comment type="caution">
    <text evidence="5">The sequence shown here is derived from an EMBL/GenBank/DDBJ whole genome shotgun (WGS) entry which is preliminary data.</text>
</comment>
<gene>
    <name evidence="5" type="ORF">GCM10025876_29850</name>
</gene>
<evidence type="ECO:0000313" key="5">
    <source>
        <dbReference type="EMBL" id="GMA36781.1"/>
    </source>
</evidence>
<dbReference type="InterPro" id="IPR000424">
    <property type="entry name" value="Primosome_PriB/ssb"/>
</dbReference>
<feature type="region of interest" description="Disordered" evidence="4">
    <location>
        <begin position="119"/>
        <end position="162"/>
    </location>
</feature>